<sequence>MLTVGALALAVMAPAVDPAEHGAEAVQASPALPANPEPVAPYSGLFSGGVLTTAGGGLAAPGGLDESLYQQRQAAAARATRAMQRRATTARPAPLAPLRVRPVAPPAVRPAVPPANRRAVQPAAGRPVVREAAPPVRQPGIRPYRAPQRRLAVAQRRTTVSHRGMVRRTVRRIVERPLRMSARGGMNAVIAYARSQLGRRYVTGGEGRGGFDCSGLTRQAYARAGMRLPHSSRAQAARARSISRSQARPGDLVVGSGHVGIYMGRGMMIDAGNHRTGVVYRKMYRGLRVERIPGS</sequence>
<dbReference type="RefSeq" id="WP_284917728.1">
    <property type="nucleotide sequence ID" value="NZ_CP126980.1"/>
</dbReference>
<evidence type="ECO:0000313" key="8">
    <source>
        <dbReference type="Proteomes" id="UP001240150"/>
    </source>
</evidence>
<dbReference type="InterPro" id="IPR000064">
    <property type="entry name" value="NLP_P60_dom"/>
</dbReference>
<evidence type="ECO:0000259" key="6">
    <source>
        <dbReference type="PROSITE" id="PS51935"/>
    </source>
</evidence>
<organism evidence="7 8">
    <name type="scientific">Actinoplanes oblitus</name>
    <dbReference type="NCBI Taxonomy" id="3040509"/>
    <lineage>
        <taxon>Bacteria</taxon>
        <taxon>Bacillati</taxon>
        <taxon>Actinomycetota</taxon>
        <taxon>Actinomycetes</taxon>
        <taxon>Micromonosporales</taxon>
        <taxon>Micromonosporaceae</taxon>
        <taxon>Actinoplanes</taxon>
    </lineage>
</organism>
<gene>
    <name evidence="7" type="ORF">ACTOB_008647</name>
</gene>
<keyword evidence="8" id="KW-1185">Reference proteome</keyword>
<dbReference type="InterPro" id="IPR038765">
    <property type="entry name" value="Papain-like_cys_pep_sf"/>
</dbReference>
<dbReference type="Gene3D" id="3.90.1720.10">
    <property type="entry name" value="endopeptidase domain like (from Nostoc punctiforme)"/>
    <property type="match status" value="1"/>
</dbReference>
<feature type="region of interest" description="Disordered" evidence="5">
    <location>
        <begin position="107"/>
        <end position="129"/>
    </location>
</feature>
<dbReference type="EMBL" id="CP126980">
    <property type="protein sequence ID" value="WIM96446.1"/>
    <property type="molecule type" value="Genomic_DNA"/>
</dbReference>
<dbReference type="InterPro" id="IPR051794">
    <property type="entry name" value="PG_Endopeptidase_C40"/>
</dbReference>
<comment type="similarity">
    <text evidence="1">Belongs to the peptidase C40 family.</text>
</comment>
<dbReference type="Proteomes" id="UP001240150">
    <property type="component" value="Chromosome"/>
</dbReference>
<evidence type="ECO:0000256" key="2">
    <source>
        <dbReference type="ARBA" id="ARBA00022670"/>
    </source>
</evidence>
<evidence type="ECO:0000256" key="4">
    <source>
        <dbReference type="ARBA" id="ARBA00022807"/>
    </source>
</evidence>
<evidence type="ECO:0000256" key="5">
    <source>
        <dbReference type="SAM" id="MobiDB-lite"/>
    </source>
</evidence>
<feature type="compositionally biased region" description="Low complexity" evidence="5">
    <location>
        <begin position="114"/>
        <end position="124"/>
    </location>
</feature>
<feature type="domain" description="NlpC/P60" evidence="6">
    <location>
        <begin position="183"/>
        <end position="295"/>
    </location>
</feature>
<protein>
    <submittedName>
        <fullName evidence="7">NlpC/P60 family protein</fullName>
    </submittedName>
</protein>
<accession>A0ABY8WF14</accession>
<keyword evidence="4" id="KW-0788">Thiol protease</keyword>
<evidence type="ECO:0000256" key="1">
    <source>
        <dbReference type="ARBA" id="ARBA00007074"/>
    </source>
</evidence>
<name>A0ABY8WF14_9ACTN</name>
<dbReference type="PANTHER" id="PTHR47359:SF3">
    <property type="entry name" value="NLP_P60 DOMAIN-CONTAINING PROTEIN-RELATED"/>
    <property type="match status" value="1"/>
</dbReference>
<dbReference type="SUPFAM" id="SSF54001">
    <property type="entry name" value="Cysteine proteinases"/>
    <property type="match status" value="1"/>
</dbReference>
<dbReference type="PROSITE" id="PS51935">
    <property type="entry name" value="NLPC_P60"/>
    <property type="match status" value="1"/>
</dbReference>
<proteinExistence type="inferred from homology"/>
<evidence type="ECO:0000256" key="3">
    <source>
        <dbReference type="ARBA" id="ARBA00022801"/>
    </source>
</evidence>
<dbReference type="PANTHER" id="PTHR47359">
    <property type="entry name" value="PEPTIDOGLYCAN DL-ENDOPEPTIDASE CWLO"/>
    <property type="match status" value="1"/>
</dbReference>
<keyword evidence="3" id="KW-0378">Hydrolase</keyword>
<evidence type="ECO:0000313" key="7">
    <source>
        <dbReference type="EMBL" id="WIM96446.1"/>
    </source>
</evidence>
<dbReference type="Pfam" id="PF00877">
    <property type="entry name" value="NLPC_P60"/>
    <property type="match status" value="1"/>
</dbReference>
<reference evidence="7 8" key="1">
    <citation type="submission" date="2023-06" db="EMBL/GenBank/DDBJ databases">
        <authorList>
            <person name="Yushchuk O."/>
            <person name="Binda E."/>
            <person name="Ruckert-Reed C."/>
            <person name="Fedorenko V."/>
            <person name="Kalinowski J."/>
            <person name="Marinelli F."/>
        </authorList>
    </citation>
    <scope>NUCLEOTIDE SEQUENCE [LARGE SCALE GENOMIC DNA]</scope>
    <source>
        <strain evidence="7 8">NRRL 3884</strain>
    </source>
</reference>
<keyword evidence="2" id="KW-0645">Protease</keyword>